<keyword evidence="3" id="KW-0964">Secreted</keyword>
<dbReference type="GO" id="GO:0007218">
    <property type="term" value="P:neuropeptide signaling pathway"/>
    <property type="evidence" value="ECO:0007669"/>
    <property type="project" value="UniProtKB-KW"/>
</dbReference>
<organism evidence="7 8">
    <name type="scientific">Laodelphax striatellus</name>
    <name type="common">Small brown planthopper</name>
    <name type="synonym">Delphax striatella</name>
    <dbReference type="NCBI Taxonomy" id="195883"/>
    <lineage>
        <taxon>Eukaryota</taxon>
        <taxon>Metazoa</taxon>
        <taxon>Ecdysozoa</taxon>
        <taxon>Arthropoda</taxon>
        <taxon>Hexapoda</taxon>
        <taxon>Insecta</taxon>
        <taxon>Pterygota</taxon>
        <taxon>Neoptera</taxon>
        <taxon>Paraneoptera</taxon>
        <taxon>Hemiptera</taxon>
        <taxon>Auchenorrhyncha</taxon>
        <taxon>Fulgoroidea</taxon>
        <taxon>Delphacidae</taxon>
        <taxon>Criomorphinae</taxon>
        <taxon>Laodelphax</taxon>
    </lineage>
</organism>
<keyword evidence="6" id="KW-0732">Signal</keyword>
<evidence type="ECO:0000313" key="8">
    <source>
        <dbReference type="Proteomes" id="UP000291343"/>
    </source>
</evidence>
<dbReference type="InterPro" id="IPR001484">
    <property type="entry name" value="Pyrokinin_CS"/>
</dbReference>
<keyword evidence="4" id="KW-0027">Amidation</keyword>
<comment type="similarity">
    <text evidence="2">Belongs to the pyrokinin family.</text>
</comment>
<comment type="caution">
    <text evidence="7">The sequence shown here is derived from an EMBL/GenBank/DDBJ whole genome shotgun (WGS) entry which is preliminary data.</text>
</comment>
<feature type="chain" id="PRO_5019789808" description="Orcokinin" evidence="6">
    <location>
        <begin position="24"/>
        <end position="116"/>
    </location>
</feature>
<sequence length="116" mass="13416">MKISYCLEVLIACVLVFTKAMYADERMRIHGKNSGDKLQQGDFVDRNSLIERLLSRREDVGLDLDDYQQIKGLLSSRNLYSNSNNYFTPRLGRMLDTDSDYGVDKRENNLFTPRLG</sequence>
<feature type="signal peptide" evidence="6">
    <location>
        <begin position="1"/>
        <end position="23"/>
    </location>
</feature>
<name>A0A482WHY0_LAOST</name>
<evidence type="ECO:0000256" key="2">
    <source>
        <dbReference type="ARBA" id="ARBA00007714"/>
    </source>
</evidence>
<dbReference type="InParanoid" id="A0A482WHY0"/>
<dbReference type="EMBL" id="QKKF02034882">
    <property type="protein sequence ID" value="RZF33103.1"/>
    <property type="molecule type" value="Genomic_DNA"/>
</dbReference>
<proteinExistence type="inferred from homology"/>
<evidence type="ECO:0000256" key="3">
    <source>
        <dbReference type="ARBA" id="ARBA00022525"/>
    </source>
</evidence>
<evidence type="ECO:0000256" key="4">
    <source>
        <dbReference type="ARBA" id="ARBA00022815"/>
    </source>
</evidence>
<protein>
    <recommendedName>
        <fullName evidence="9">Orcokinin</fullName>
    </recommendedName>
</protein>
<evidence type="ECO:0000256" key="6">
    <source>
        <dbReference type="SAM" id="SignalP"/>
    </source>
</evidence>
<dbReference type="PROSITE" id="PS00539">
    <property type="entry name" value="PYROKININ"/>
    <property type="match status" value="2"/>
</dbReference>
<evidence type="ECO:0000313" key="7">
    <source>
        <dbReference type="EMBL" id="RZF33103.1"/>
    </source>
</evidence>
<reference evidence="7 8" key="1">
    <citation type="journal article" date="2017" name="Gigascience">
        <title>Genome sequence of the small brown planthopper, Laodelphax striatellus.</title>
        <authorList>
            <person name="Zhu J."/>
            <person name="Jiang F."/>
            <person name="Wang X."/>
            <person name="Yang P."/>
            <person name="Bao Y."/>
            <person name="Zhao W."/>
            <person name="Wang W."/>
            <person name="Lu H."/>
            <person name="Wang Q."/>
            <person name="Cui N."/>
            <person name="Li J."/>
            <person name="Chen X."/>
            <person name="Luo L."/>
            <person name="Yu J."/>
            <person name="Kang L."/>
            <person name="Cui F."/>
        </authorList>
    </citation>
    <scope>NUCLEOTIDE SEQUENCE [LARGE SCALE GENOMIC DNA]</scope>
    <source>
        <strain evidence="7">Lst14</strain>
    </source>
</reference>
<dbReference type="AlphaFoldDB" id="A0A482WHY0"/>
<comment type="subcellular location">
    <subcellularLocation>
        <location evidence="1">Secreted</location>
    </subcellularLocation>
</comment>
<evidence type="ECO:0000256" key="5">
    <source>
        <dbReference type="ARBA" id="ARBA00023320"/>
    </source>
</evidence>
<dbReference type="GO" id="GO:0005184">
    <property type="term" value="F:neuropeptide hormone activity"/>
    <property type="evidence" value="ECO:0007669"/>
    <property type="project" value="InterPro"/>
</dbReference>
<accession>A0A482WHY0</accession>
<dbReference type="Proteomes" id="UP000291343">
    <property type="component" value="Unassembled WGS sequence"/>
</dbReference>
<dbReference type="OrthoDB" id="10417958at2759"/>
<dbReference type="GO" id="GO:0005576">
    <property type="term" value="C:extracellular region"/>
    <property type="evidence" value="ECO:0007669"/>
    <property type="project" value="UniProtKB-SubCell"/>
</dbReference>
<gene>
    <name evidence="7" type="ORF">LSTR_LSTR009832</name>
</gene>
<keyword evidence="5" id="KW-0527">Neuropeptide</keyword>
<evidence type="ECO:0008006" key="9">
    <source>
        <dbReference type="Google" id="ProtNLM"/>
    </source>
</evidence>
<evidence type="ECO:0000256" key="1">
    <source>
        <dbReference type="ARBA" id="ARBA00004613"/>
    </source>
</evidence>
<keyword evidence="8" id="KW-1185">Reference proteome</keyword>